<evidence type="ECO:0000313" key="9">
    <source>
        <dbReference type="EMBL" id="CAH3136944.1"/>
    </source>
</evidence>
<reference evidence="9 10" key="1">
    <citation type="submission" date="2022-05" db="EMBL/GenBank/DDBJ databases">
        <authorList>
            <consortium name="Genoscope - CEA"/>
            <person name="William W."/>
        </authorList>
    </citation>
    <scope>NUCLEOTIDE SEQUENCE [LARGE SCALE GENOMIC DNA]</scope>
</reference>
<dbReference type="PROSITE" id="PS50039">
    <property type="entry name" value="FORK_HEAD_3"/>
    <property type="match status" value="1"/>
</dbReference>
<dbReference type="Proteomes" id="UP001159405">
    <property type="component" value="Unassembled WGS sequence"/>
</dbReference>
<keyword evidence="5" id="KW-0804">Transcription</keyword>
<keyword evidence="3" id="KW-0805">Transcription regulation</keyword>
<dbReference type="EMBL" id="CALNXK010000058">
    <property type="protein sequence ID" value="CAH3136944.1"/>
    <property type="molecule type" value="Genomic_DNA"/>
</dbReference>
<evidence type="ECO:0000256" key="7">
    <source>
        <dbReference type="SAM" id="MobiDB-lite"/>
    </source>
</evidence>
<feature type="compositionally biased region" description="Basic and acidic residues" evidence="7">
    <location>
        <begin position="103"/>
        <end position="114"/>
    </location>
</feature>
<feature type="compositionally biased region" description="Basic and acidic residues" evidence="7">
    <location>
        <begin position="50"/>
        <end position="66"/>
    </location>
</feature>
<dbReference type="PANTHER" id="PTHR45767">
    <property type="entry name" value="FORKHEAD BOX PROTEIN O"/>
    <property type="match status" value="1"/>
</dbReference>
<proteinExistence type="predicted"/>
<gene>
    <name evidence="9" type="ORF">PLOB_00038742</name>
</gene>
<feature type="DNA-binding region" description="Fork-head" evidence="6">
    <location>
        <begin position="240"/>
        <end position="303"/>
    </location>
</feature>
<comment type="subcellular location">
    <subcellularLocation>
        <location evidence="1">Cytoplasm</location>
    </subcellularLocation>
    <subcellularLocation>
        <location evidence="6">Nucleus</location>
    </subcellularLocation>
</comment>
<keyword evidence="10" id="KW-1185">Reference proteome</keyword>
<evidence type="ECO:0000313" key="10">
    <source>
        <dbReference type="Proteomes" id="UP001159405"/>
    </source>
</evidence>
<evidence type="ECO:0000256" key="3">
    <source>
        <dbReference type="ARBA" id="ARBA00023015"/>
    </source>
</evidence>
<evidence type="ECO:0000256" key="2">
    <source>
        <dbReference type="ARBA" id="ARBA00022490"/>
    </source>
</evidence>
<dbReference type="PRINTS" id="PR00053">
    <property type="entry name" value="FORKHEAD"/>
</dbReference>
<sequence>VLNGGYDPESLDNVAHVKSDTKRHKTDRFNGNTESNKEGKRKWSSNTRSRNGEHHVEGVEREEHKDHHPKKSQKCDFSQEIRAQFALPERSWQFDSHTQNSEYQHKTPDQREHAQRKEHLIKQEKMDQFEYTSEGTQKYAKVSLQERLTQVSSKDTHHFKDERQGIKEMRNRHRLDHRREENGLYESKPAAIVEPMEGNGLMNQLQKNGSSTFEGNNHTGTKHRHLPRCKEESQPWGKGSYSDLITMALSSAPERKMTLDEIYRWITHNVPYFREKGGELTSSGWKVYNCFDYARQAFLMILR</sequence>
<evidence type="ECO:0000256" key="6">
    <source>
        <dbReference type="PROSITE-ProRule" id="PRU00089"/>
    </source>
</evidence>
<dbReference type="InterPro" id="IPR036390">
    <property type="entry name" value="WH_DNA-bd_sf"/>
</dbReference>
<dbReference type="InterPro" id="IPR036388">
    <property type="entry name" value="WH-like_DNA-bd_sf"/>
</dbReference>
<dbReference type="InterPro" id="IPR001766">
    <property type="entry name" value="Fork_head_dom"/>
</dbReference>
<evidence type="ECO:0000256" key="1">
    <source>
        <dbReference type="ARBA" id="ARBA00004496"/>
    </source>
</evidence>
<evidence type="ECO:0000256" key="4">
    <source>
        <dbReference type="ARBA" id="ARBA00023125"/>
    </source>
</evidence>
<feature type="region of interest" description="Disordered" evidence="7">
    <location>
        <begin position="90"/>
        <end position="114"/>
    </location>
</feature>
<accession>A0ABN8P7Q9</accession>
<keyword evidence="6" id="KW-0539">Nucleus</keyword>
<name>A0ABN8P7Q9_9CNID</name>
<feature type="domain" description="Fork-head" evidence="8">
    <location>
        <begin position="240"/>
        <end position="303"/>
    </location>
</feature>
<dbReference type="Gene3D" id="1.10.10.10">
    <property type="entry name" value="Winged helix-like DNA-binding domain superfamily/Winged helix DNA-binding domain"/>
    <property type="match status" value="1"/>
</dbReference>
<comment type="caution">
    <text evidence="9">The sequence shown here is derived from an EMBL/GenBank/DDBJ whole genome shotgun (WGS) entry which is preliminary data.</text>
</comment>
<keyword evidence="2" id="KW-0963">Cytoplasm</keyword>
<organism evidence="9 10">
    <name type="scientific">Porites lobata</name>
    <dbReference type="NCBI Taxonomy" id="104759"/>
    <lineage>
        <taxon>Eukaryota</taxon>
        <taxon>Metazoa</taxon>
        <taxon>Cnidaria</taxon>
        <taxon>Anthozoa</taxon>
        <taxon>Hexacorallia</taxon>
        <taxon>Scleractinia</taxon>
        <taxon>Fungiina</taxon>
        <taxon>Poritidae</taxon>
        <taxon>Porites</taxon>
    </lineage>
</organism>
<evidence type="ECO:0000259" key="8">
    <source>
        <dbReference type="PROSITE" id="PS50039"/>
    </source>
</evidence>
<protein>
    <recommendedName>
        <fullName evidence="8">Fork-head domain-containing protein</fullName>
    </recommendedName>
</protein>
<dbReference type="SUPFAM" id="SSF46785">
    <property type="entry name" value="Winged helix' DNA-binding domain"/>
    <property type="match status" value="1"/>
</dbReference>
<keyword evidence="4 6" id="KW-0238">DNA-binding</keyword>
<feature type="non-terminal residue" evidence="9">
    <location>
        <position position="1"/>
    </location>
</feature>
<dbReference type="SMART" id="SM00339">
    <property type="entry name" value="FH"/>
    <property type="match status" value="1"/>
</dbReference>
<dbReference type="Pfam" id="PF00250">
    <property type="entry name" value="Forkhead"/>
    <property type="match status" value="1"/>
</dbReference>
<evidence type="ECO:0000256" key="5">
    <source>
        <dbReference type="ARBA" id="ARBA00023163"/>
    </source>
</evidence>
<feature type="compositionally biased region" description="Polar residues" evidence="7">
    <location>
        <begin position="93"/>
        <end position="102"/>
    </location>
</feature>
<feature type="region of interest" description="Disordered" evidence="7">
    <location>
        <begin position="1"/>
        <end position="77"/>
    </location>
</feature>